<reference key="2">
    <citation type="submission" date="2011-10" db="EMBL/GenBank/DDBJ databases">
        <title>The genome and transcriptome sequence of Clonorchis sinensis provide insights into the carcinogenic liver fluke.</title>
        <authorList>
            <person name="Wang X."/>
            <person name="Huang Y."/>
            <person name="Chen W."/>
            <person name="Liu H."/>
            <person name="Guo L."/>
            <person name="Chen Y."/>
            <person name="Luo F."/>
            <person name="Zhou W."/>
            <person name="Sun J."/>
            <person name="Mao Q."/>
            <person name="Liang P."/>
            <person name="Zhou C."/>
            <person name="Tian Y."/>
            <person name="Men J."/>
            <person name="Lv X."/>
            <person name="Huang L."/>
            <person name="Zhou J."/>
            <person name="Hu Y."/>
            <person name="Li R."/>
            <person name="Zhang F."/>
            <person name="Lei H."/>
            <person name="Li X."/>
            <person name="Hu X."/>
            <person name="Liang C."/>
            <person name="Xu J."/>
            <person name="Wu Z."/>
            <person name="Yu X."/>
        </authorList>
    </citation>
    <scope>NUCLEOTIDE SEQUENCE</scope>
    <source>
        <strain>Henan</strain>
    </source>
</reference>
<sequence length="458" mass="53349">MMSSTGTRKVRFQVDANGLVIVLKNIITQLTQLYKGAIYELDLILHPTVCMKDAVLQDPDYEATCEPQGNSVNVSCEFLIWQRIWDNHNVVINTSECLRAGEFESSASVREIHTQPDKLIKATKTYQEVIRDIGEQLKEKSRLPPDAPYTEYFYVVENASKKKIAILEYKWNLTGCLEGEDINSSECYDKLPKNTLLTCSAEFDWPYRRNESWVELLGCSLTPTVSREDELYSITPLAMAKDFNTSLPVEYPTFMGRTLRWHFRRTEESITLSPEDENWIFPLIREAYRREHEKDDYVLEVSPKEFINMRKLITPDEILRFMVKLLVKSENSYSRARKPNRHFKEQYNIWNTVDRTTYGLQVRHLYYFHSVVVLQSGAMVLPSKYGLSYDRTFEPKALIENTPIWVWAFQQYSSPRTIVFHTTNQDLCGSKALLVNNDVMLSVMMGHASVCNRPQFRE</sequence>
<accession>G7YFI2</accession>
<dbReference type="InterPro" id="IPR046350">
    <property type="entry name" value="Cystatin_sf"/>
</dbReference>
<proteinExistence type="predicted"/>
<evidence type="ECO:0000313" key="2">
    <source>
        <dbReference type="Proteomes" id="UP000008909"/>
    </source>
</evidence>
<dbReference type="EMBL" id="DF143191">
    <property type="protein sequence ID" value="GAA51715.1"/>
    <property type="molecule type" value="Genomic_DNA"/>
</dbReference>
<dbReference type="Proteomes" id="UP000008909">
    <property type="component" value="Unassembled WGS sequence"/>
</dbReference>
<organism evidence="1 2">
    <name type="scientific">Clonorchis sinensis</name>
    <name type="common">Chinese liver fluke</name>
    <dbReference type="NCBI Taxonomy" id="79923"/>
    <lineage>
        <taxon>Eukaryota</taxon>
        <taxon>Metazoa</taxon>
        <taxon>Spiralia</taxon>
        <taxon>Lophotrochozoa</taxon>
        <taxon>Platyhelminthes</taxon>
        <taxon>Trematoda</taxon>
        <taxon>Digenea</taxon>
        <taxon>Opisthorchiida</taxon>
        <taxon>Opisthorchiata</taxon>
        <taxon>Opisthorchiidae</taxon>
        <taxon>Clonorchis</taxon>
    </lineage>
</organism>
<reference evidence="1" key="1">
    <citation type="journal article" date="2011" name="Genome Biol.">
        <title>The draft genome of the carcinogenic human liver fluke Clonorchis sinensis.</title>
        <authorList>
            <person name="Wang X."/>
            <person name="Chen W."/>
            <person name="Huang Y."/>
            <person name="Sun J."/>
            <person name="Men J."/>
            <person name="Liu H."/>
            <person name="Luo F."/>
            <person name="Guo L."/>
            <person name="Lv X."/>
            <person name="Deng C."/>
            <person name="Zhou C."/>
            <person name="Fan Y."/>
            <person name="Li X."/>
            <person name="Huang L."/>
            <person name="Hu Y."/>
            <person name="Liang C."/>
            <person name="Hu X."/>
            <person name="Xu J."/>
            <person name="Yu X."/>
        </authorList>
    </citation>
    <scope>NUCLEOTIDE SEQUENCE [LARGE SCALE GENOMIC DNA]</scope>
    <source>
        <strain evidence="1">Henan</strain>
    </source>
</reference>
<keyword evidence="2" id="KW-1185">Reference proteome</keyword>
<dbReference type="Gene3D" id="3.10.450.10">
    <property type="match status" value="1"/>
</dbReference>
<name>G7YFI2_CLOSI</name>
<dbReference type="AlphaFoldDB" id="G7YFI2"/>
<protein>
    <submittedName>
        <fullName evidence="1">Uncharacterized protein</fullName>
    </submittedName>
</protein>
<dbReference type="SUPFAM" id="SSF54403">
    <property type="entry name" value="Cystatin/monellin"/>
    <property type="match status" value="1"/>
</dbReference>
<gene>
    <name evidence="1" type="ORF">CLF_106683</name>
</gene>
<evidence type="ECO:0000313" key="1">
    <source>
        <dbReference type="EMBL" id="GAA51715.1"/>
    </source>
</evidence>